<name>A0A5R8KIF2_9BACT</name>
<gene>
    <name evidence="1" type="ORF">FEM03_05040</name>
</gene>
<comment type="caution">
    <text evidence="1">The sequence shown here is derived from an EMBL/GenBank/DDBJ whole genome shotgun (WGS) entry which is preliminary data.</text>
</comment>
<dbReference type="AlphaFoldDB" id="A0A5R8KIF2"/>
<evidence type="ECO:0000313" key="2">
    <source>
        <dbReference type="Proteomes" id="UP000306196"/>
    </source>
</evidence>
<protein>
    <submittedName>
        <fullName evidence="1">Uncharacterized protein</fullName>
    </submittedName>
</protein>
<dbReference type="EMBL" id="VAUV01000003">
    <property type="protein sequence ID" value="TLD72094.1"/>
    <property type="molecule type" value="Genomic_DNA"/>
</dbReference>
<dbReference type="Proteomes" id="UP000306196">
    <property type="component" value="Unassembled WGS sequence"/>
</dbReference>
<dbReference type="OrthoDB" id="194571at2"/>
<dbReference type="RefSeq" id="WP_138085098.1">
    <property type="nucleotide sequence ID" value="NZ_VAUV01000003.1"/>
</dbReference>
<accession>A0A5R8KIF2</accession>
<evidence type="ECO:0000313" key="1">
    <source>
        <dbReference type="EMBL" id="TLD72094.1"/>
    </source>
</evidence>
<reference evidence="1 2" key="1">
    <citation type="submission" date="2019-05" db="EMBL/GenBank/DDBJ databases">
        <title>Verrucobacter flavum gen. nov., sp. nov. a new member of the family Verrucomicrobiaceae.</title>
        <authorList>
            <person name="Szuroczki S."/>
            <person name="Abbaszade G."/>
            <person name="Szabo A."/>
            <person name="Felfoldi T."/>
            <person name="Schumann P."/>
            <person name="Boka K."/>
            <person name="Keki Z."/>
            <person name="Toumi M."/>
            <person name="Toth E."/>
        </authorList>
    </citation>
    <scope>NUCLEOTIDE SEQUENCE [LARGE SCALE GENOMIC DNA]</scope>
    <source>
        <strain evidence="1 2">MG-N-17</strain>
    </source>
</reference>
<organism evidence="1 2">
    <name type="scientific">Phragmitibacter flavus</name>
    <dbReference type="NCBI Taxonomy" id="2576071"/>
    <lineage>
        <taxon>Bacteria</taxon>
        <taxon>Pseudomonadati</taxon>
        <taxon>Verrucomicrobiota</taxon>
        <taxon>Verrucomicrobiia</taxon>
        <taxon>Verrucomicrobiales</taxon>
        <taxon>Verrucomicrobiaceae</taxon>
        <taxon>Phragmitibacter</taxon>
    </lineage>
</organism>
<keyword evidence="2" id="KW-1185">Reference proteome</keyword>
<proteinExistence type="predicted"/>
<sequence>MTLKQDRFLLRKDGTWVINLAVFVLSEAEKEQFLYNDAAEAVMLLDGLSGDPVIEADLPSGKSIEELTAAAQTTITGLWGRIQNAKASKVS</sequence>